<keyword evidence="6 9" id="KW-0472">Membrane</keyword>
<proteinExistence type="predicted"/>
<feature type="transmembrane region" description="Helical" evidence="9">
    <location>
        <begin position="521"/>
        <end position="547"/>
    </location>
</feature>
<feature type="transmembrane region" description="Helical" evidence="9">
    <location>
        <begin position="282"/>
        <end position="303"/>
    </location>
</feature>
<comment type="subcellular location">
    <subcellularLocation>
        <location evidence="2">Membrane</location>
        <topology evidence="2">Multi-pass membrane protein</topology>
    </subcellularLocation>
</comment>
<evidence type="ECO:0000256" key="7">
    <source>
        <dbReference type="ARBA" id="ARBA00031027"/>
    </source>
</evidence>
<feature type="transmembrane region" description="Helical" evidence="9">
    <location>
        <begin position="80"/>
        <end position="98"/>
    </location>
</feature>
<dbReference type="GO" id="GO:0015990">
    <property type="term" value="P:electron transport coupled proton transport"/>
    <property type="evidence" value="ECO:0007669"/>
    <property type="project" value="TreeGrafter"/>
</dbReference>
<evidence type="ECO:0000259" key="10">
    <source>
        <dbReference type="Pfam" id="PF00361"/>
    </source>
</evidence>
<evidence type="ECO:0000313" key="11">
    <source>
        <dbReference type="EMBL" id="ALC75989.1"/>
    </source>
</evidence>
<feature type="transmembrane region" description="Helical" evidence="9">
    <location>
        <begin position="323"/>
        <end position="343"/>
    </location>
</feature>
<comment type="function">
    <text evidence="1">Core subunit of the mitochondrial membrane respiratory chain NADH dehydrogenase (Complex I) that is believed to belong to the minimal assembly required for catalysis. Complex I functions in the transfer of electrons from NADH to the respiratory chain. The immediate electron acceptor for the enzyme is believed to be ubiquinone.</text>
</comment>
<dbReference type="PRINTS" id="PR01434">
    <property type="entry name" value="NADHDHGNASE5"/>
</dbReference>
<keyword evidence="4 9" id="KW-0812">Transmembrane</keyword>
<organism evidence="11">
    <name type="scientific">Bemisia afer</name>
    <name type="common">Whitefly</name>
    <dbReference type="NCBI Taxonomy" id="166114"/>
    <lineage>
        <taxon>Eukaryota</taxon>
        <taxon>Metazoa</taxon>
        <taxon>Ecdysozoa</taxon>
        <taxon>Arthropoda</taxon>
        <taxon>Hexapoda</taxon>
        <taxon>Insecta</taxon>
        <taxon>Pterygota</taxon>
        <taxon>Neoptera</taxon>
        <taxon>Paraneoptera</taxon>
        <taxon>Hemiptera</taxon>
        <taxon>Sternorrhyncha</taxon>
        <taxon>Aleyrodoidea</taxon>
        <taxon>Aleyrodidae</taxon>
        <taxon>Aleyrodinae</taxon>
        <taxon>Bemisia</taxon>
    </lineage>
</organism>
<feature type="transmembrane region" description="Helical" evidence="9">
    <location>
        <begin position="170"/>
        <end position="191"/>
    </location>
</feature>
<keyword evidence="11" id="KW-0496">Mitochondrion</keyword>
<dbReference type="GO" id="GO:0003954">
    <property type="term" value="F:NADH dehydrogenase activity"/>
    <property type="evidence" value="ECO:0007669"/>
    <property type="project" value="TreeGrafter"/>
</dbReference>
<dbReference type="GO" id="GO:0008137">
    <property type="term" value="F:NADH dehydrogenase (ubiquinone) activity"/>
    <property type="evidence" value="ECO:0007669"/>
    <property type="project" value="UniProtKB-EC"/>
</dbReference>
<evidence type="ECO:0000256" key="2">
    <source>
        <dbReference type="ARBA" id="ARBA00004141"/>
    </source>
</evidence>
<dbReference type="Pfam" id="PF00361">
    <property type="entry name" value="Proton_antipo_M"/>
    <property type="match status" value="1"/>
</dbReference>
<sequence>MMMMISLVMTSVTLMITAIYLVMKKSLTVLIEWKLMSTTKMSFYLMLDMKSIIFATTVMLITLSIVIYTKFYINKKKTMFTKIILVFVISMIMVIFSPSMVSMIMGWEGLGMSSFILIMFYQNKKSMMSSMYTMMMNRMGDATLIISMMMMMNVNSWMFMTASFQESKLWIILLMISMFSKSAQIPFSSWLTEAMAAPTPVSALVHSSTLVTAGIYLMLRFEPKIKYTNLNNLIFYISMMTLVMASLNSLTQWDIKKLVALSTLAQLSIMFIAISMNMYKLAFFHMIMHATFKALIFLCSSTLISMSNTQDLRKISSTSKNSVITLTSFNTANMILCSIPFSSSFYSKELIMEMMMINSINNIMTILFLMTILTTMIYSFKMVMIINMTKPNVPITVTKEETSQKTSKLVLLLPSIILGNNTTWTLNTSPEIMYITKMEKSLPLIMIFTTILVMTLHNLGHKTKIKNNKLNQFSNYMWFMKTVASSLKMVFMVMILISFKTTEKGVLMMESMSFKKMTMKLLMDNFLMTQFKFKTIILAMIMISMLVF</sequence>
<feature type="transmembrane region" description="Helical" evidence="9">
    <location>
        <begin position="203"/>
        <end position="221"/>
    </location>
</feature>
<feature type="transmembrane region" description="Helical" evidence="9">
    <location>
        <begin position="52"/>
        <end position="73"/>
    </location>
</feature>
<dbReference type="GO" id="GO:0042773">
    <property type="term" value="P:ATP synthesis coupled electron transport"/>
    <property type="evidence" value="ECO:0007669"/>
    <property type="project" value="InterPro"/>
</dbReference>
<feature type="domain" description="NADH:quinone oxidoreductase/Mrp antiporter transmembrane" evidence="10">
    <location>
        <begin position="97"/>
        <end position="373"/>
    </location>
</feature>
<feature type="transmembrane region" description="Helical" evidence="9">
    <location>
        <begin position="363"/>
        <end position="380"/>
    </location>
</feature>
<evidence type="ECO:0000256" key="5">
    <source>
        <dbReference type="ARBA" id="ARBA00022989"/>
    </source>
</evidence>
<evidence type="ECO:0000256" key="3">
    <source>
        <dbReference type="ARBA" id="ARBA00012944"/>
    </source>
</evidence>
<evidence type="ECO:0000256" key="4">
    <source>
        <dbReference type="ARBA" id="ARBA00022692"/>
    </source>
</evidence>
<gene>
    <name evidence="11" type="primary">ND5</name>
</gene>
<keyword evidence="5 9" id="KW-1133">Transmembrane helix</keyword>
<feature type="transmembrane region" description="Helical" evidence="9">
    <location>
        <begin position="233"/>
        <end position="251"/>
    </location>
</feature>
<evidence type="ECO:0000256" key="8">
    <source>
        <dbReference type="ARBA" id="ARBA00049551"/>
    </source>
</evidence>
<dbReference type="EMBL" id="KR819174">
    <property type="protein sequence ID" value="ALC75989.1"/>
    <property type="molecule type" value="Genomic_DNA"/>
</dbReference>
<dbReference type="AlphaFoldDB" id="A0A0U2GSF8"/>
<evidence type="ECO:0000256" key="6">
    <source>
        <dbReference type="ARBA" id="ARBA00023136"/>
    </source>
</evidence>
<reference evidence="11" key="1">
    <citation type="journal article" date="2015" name="Mitochondrial DNA">
        <title>A complete mitochondrial DNA genome derived from a Chinese population of the Bemisia afer species complex (Hemiptera: Aleyrodidae).</title>
        <authorList>
            <person name="Wang H.L."/>
            <person name="Zhang Z."/>
            <person name="Bing X.L."/>
            <person name="Liu Y.Q."/>
            <person name="Liu S.S."/>
            <person name="Wang X.W."/>
        </authorList>
    </citation>
    <scope>NUCLEOTIDE SEQUENCE</scope>
</reference>
<dbReference type="EC" id="7.1.1.2" evidence="3"/>
<comment type="catalytic activity">
    <reaction evidence="8">
        <text>a ubiquinone + NADH + 5 H(+)(in) = a ubiquinol + NAD(+) + 4 H(+)(out)</text>
        <dbReference type="Rhea" id="RHEA:29091"/>
        <dbReference type="Rhea" id="RHEA-COMP:9565"/>
        <dbReference type="Rhea" id="RHEA-COMP:9566"/>
        <dbReference type="ChEBI" id="CHEBI:15378"/>
        <dbReference type="ChEBI" id="CHEBI:16389"/>
        <dbReference type="ChEBI" id="CHEBI:17976"/>
        <dbReference type="ChEBI" id="CHEBI:57540"/>
        <dbReference type="ChEBI" id="CHEBI:57945"/>
        <dbReference type="EC" id="7.1.1.2"/>
    </reaction>
</comment>
<evidence type="ECO:0000256" key="9">
    <source>
        <dbReference type="SAM" id="Phobius"/>
    </source>
</evidence>
<feature type="transmembrane region" description="Helical" evidence="9">
    <location>
        <begin position="258"/>
        <end position="276"/>
    </location>
</feature>
<dbReference type="InterPro" id="IPR001750">
    <property type="entry name" value="ND/Mrp_TM"/>
</dbReference>
<dbReference type="PANTHER" id="PTHR42829:SF2">
    <property type="entry name" value="NADH-UBIQUINONE OXIDOREDUCTASE CHAIN 5"/>
    <property type="match status" value="1"/>
</dbReference>
<dbReference type="GO" id="GO:0016020">
    <property type="term" value="C:membrane"/>
    <property type="evidence" value="ECO:0007669"/>
    <property type="project" value="UniProtKB-SubCell"/>
</dbReference>
<name>A0A0U2GSF8_BEMAF</name>
<feature type="transmembrane region" description="Helical" evidence="9">
    <location>
        <begin position="479"/>
        <end position="500"/>
    </location>
</feature>
<geneLocation type="mitochondrion" evidence="11"/>
<evidence type="ECO:0000256" key="1">
    <source>
        <dbReference type="ARBA" id="ARBA00003257"/>
    </source>
</evidence>
<accession>A0A0U2GSF8</accession>
<dbReference type="InterPro" id="IPR003945">
    <property type="entry name" value="NU5C-like"/>
</dbReference>
<protein>
    <recommendedName>
        <fullName evidence="3">NADH:ubiquinone reductase (H(+)-translocating)</fullName>
        <ecNumber evidence="3">7.1.1.2</ecNumber>
    </recommendedName>
    <alternativeName>
        <fullName evidence="7">NADH dehydrogenase subunit 5</fullName>
    </alternativeName>
</protein>
<feature type="transmembrane region" description="Helical" evidence="9">
    <location>
        <begin position="104"/>
        <end position="121"/>
    </location>
</feature>
<feature type="transmembrane region" description="Helical" evidence="9">
    <location>
        <begin position="142"/>
        <end position="164"/>
    </location>
</feature>
<feature type="transmembrane region" description="Helical" evidence="9">
    <location>
        <begin position="442"/>
        <end position="459"/>
    </location>
</feature>
<dbReference type="PANTHER" id="PTHR42829">
    <property type="entry name" value="NADH-UBIQUINONE OXIDOREDUCTASE CHAIN 5"/>
    <property type="match status" value="1"/>
</dbReference>